<dbReference type="InterPro" id="IPR023214">
    <property type="entry name" value="HAD_sf"/>
</dbReference>
<keyword evidence="1" id="KW-0378">Hydrolase</keyword>
<dbReference type="OrthoDB" id="9791073at2"/>
<evidence type="ECO:0000313" key="2">
    <source>
        <dbReference type="Proteomes" id="UP000245680"/>
    </source>
</evidence>
<dbReference type="InterPro" id="IPR006357">
    <property type="entry name" value="HAD-SF_hydro_IIA"/>
</dbReference>
<sequence>MSGPGPADPREVPGLEGLAERFDAFLVDQFGVLIGGNGAYPWAPEALSRLSAGGAPVVLLSNSGRRAGPNVERLLRLGFARDSFITVLSSGEAAHADLSRRIGPQIAPGAPVLVLARENDVSAVEGLDLRVTTDPDRAALVVLAGSEGDRHSLDHYRALLEGPAARGVPCLCTNPDVTMLTPEGTSFGAGRIAQLYAHMGGPVDWVGKPHPLIYDVARRMLPAIASERVLCIGDSPAHDVRGGQAAGHATALVRSGIHADLDKPALRALCVAEGAVPDYLLDRFAFSS</sequence>
<dbReference type="Pfam" id="PF13344">
    <property type="entry name" value="Hydrolase_6"/>
    <property type="match status" value="1"/>
</dbReference>
<dbReference type="InterPro" id="IPR006356">
    <property type="entry name" value="HAD-SF_hydro_IIA_hyp3"/>
</dbReference>
<keyword evidence="2" id="KW-1185">Reference proteome</keyword>
<dbReference type="Proteomes" id="UP000245680">
    <property type="component" value="Unassembled WGS sequence"/>
</dbReference>
<dbReference type="InterPro" id="IPR036412">
    <property type="entry name" value="HAD-like_sf"/>
</dbReference>
<accession>A0A2V2LGW7</accession>
<dbReference type="GO" id="GO:0016791">
    <property type="term" value="F:phosphatase activity"/>
    <property type="evidence" value="ECO:0007669"/>
    <property type="project" value="TreeGrafter"/>
</dbReference>
<protein>
    <submittedName>
        <fullName evidence="1">TIGR01459 family HAD-type hydrolase</fullName>
    </submittedName>
</protein>
<dbReference type="GO" id="GO:0005737">
    <property type="term" value="C:cytoplasm"/>
    <property type="evidence" value="ECO:0007669"/>
    <property type="project" value="TreeGrafter"/>
</dbReference>
<name>A0A2V2LGW7_9RHOB</name>
<dbReference type="Pfam" id="PF13242">
    <property type="entry name" value="Hydrolase_like"/>
    <property type="match status" value="1"/>
</dbReference>
<gene>
    <name evidence="1" type="ORF">DKT77_11255</name>
</gene>
<evidence type="ECO:0000313" key="1">
    <source>
        <dbReference type="EMBL" id="PWR02496.1"/>
    </source>
</evidence>
<dbReference type="EMBL" id="QGKU01000034">
    <property type="protein sequence ID" value="PWR02496.1"/>
    <property type="molecule type" value="Genomic_DNA"/>
</dbReference>
<dbReference type="SUPFAM" id="SSF56784">
    <property type="entry name" value="HAD-like"/>
    <property type="match status" value="1"/>
</dbReference>
<reference evidence="1 2" key="1">
    <citation type="submission" date="2018-05" db="EMBL/GenBank/DDBJ databases">
        <title>Rhodobacteraceae gen. nov., sp. nov. isolated from sea water.</title>
        <authorList>
            <person name="Ren Y."/>
        </authorList>
    </citation>
    <scope>NUCLEOTIDE SEQUENCE [LARGE SCALE GENOMIC DNA]</scope>
    <source>
        <strain evidence="1 2">TG-679</strain>
    </source>
</reference>
<dbReference type="Gene3D" id="3.40.50.1000">
    <property type="entry name" value="HAD superfamily/HAD-like"/>
    <property type="match status" value="2"/>
</dbReference>
<dbReference type="AlphaFoldDB" id="A0A2V2LGW7"/>
<proteinExistence type="predicted"/>
<dbReference type="NCBIfam" id="TIGR01460">
    <property type="entry name" value="HAD-SF-IIA"/>
    <property type="match status" value="1"/>
</dbReference>
<comment type="caution">
    <text evidence="1">The sequence shown here is derived from an EMBL/GenBank/DDBJ whole genome shotgun (WGS) entry which is preliminary data.</text>
</comment>
<organism evidence="1 2">
    <name type="scientific">Meridianimarinicoccus roseus</name>
    <dbReference type="NCBI Taxonomy" id="2072018"/>
    <lineage>
        <taxon>Bacteria</taxon>
        <taxon>Pseudomonadati</taxon>
        <taxon>Pseudomonadota</taxon>
        <taxon>Alphaproteobacteria</taxon>
        <taxon>Rhodobacterales</taxon>
        <taxon>Paracoccaceae</taxon>
        <taxon>Meridianimarinicoccus</taxon>
    </lineage>
</organism>
<dbReference type="NCBIfam" id="TIGR01459">
    <property type="entry name" value="HAD-SF-IIA-hyp4"/>
    <property type="match status" value="1"/>
</dbReference>
<dbReference type="PANTHER" id="PTHR19288:SF90">
    <property type="entry name" value="OS08G0542600 PROTEIN"/>
    <property type="match status" value="1"/>
</dbReference>
<dbReference type="PANTHER" id="PTHR19288">
    <property type="entry name" value="4-NITROPHENYLPHOSPHATASE-RELATED"/>
    <property type="match status" value="1"/>
</dbReference>
<dbReference type="RefSeq" id="WP_109811810.1">
    <property type="nucleotide sequence ID" value="NZ_QGKU01000034.1"/>
</dbReference>